<keyword evidence="2" id="KW-1185">Reference proteome</keyword>
<sequence length="288" mass="32438">MKIDPQQAGQDRLDLATALKELRRASGLSGERLAVRCGMSQSKVSRIETGRFLPSVVDVQQILRALGVDDPTAADLLSMAQVANAEYEDVRTSVRRGLHHRQRELAALELGARHMRHFLPAMVTGLLQTPDYMRQAMSPAVEPAGGDVSRAVALKLERQCVLHDQSKRFEFLLTESAVRWQLCDASVMAVQIDHLVSVSRFPNVRLSVLPLTRRVTDAPFHTFVTYDNRLVTVELFSGQVVLRDPKDADYYRELFDFFAEHSAGEEDARAILESWADGYRAESMRERD</sequence>
<evidence type="ECO:0000313" key="1">
    <source>
        <dbReference type="EMBL" id="WSC00407.1"/>
    </source>
</evidence>
<name>A0ACD4ZQV3_9ACTN</name>
<evidence type="ECO:0000313" key="2">
    <source>
        <dbReference type="Proteomes" id="UP001348369"/>
    </source>
</evidence>
<proteinExistence type="predicted"/>
<gene>
    <name evidence="1" type="ORF">OG835_27675</name>
</gene>
<accession>A0ACD4ZQV3</accession>
<reference evidence="1" key="1">
    <citation type="submission" date="2022-10" db="EMBL/GenBank/DDBJ databases">
        <title>The complete genomes of actinobacterial strains from the NBC collection.</title>
        <authorList>
            <person name="Joergensen T.S."/>
            <person name="Alvarez Arevalo M."/>
            <person name="Sterndorff E.B."/>
            <person name="Faurdal D."/>
            <person name="Vuksanovic O."/>
            <person name="Mourched A.-S."/>
            <person name="Charusanti P."/>
            <person name="Shaw S."/>
            <person name="Blin K."/>
            <person name="Weber T."/>
        </authorList>
    </citation>
    <scope>NUCLEOTIDE SEQUENCE</scope>
    <source>
        <strain evidence="1">NBC 01771</strain>
    </source>
</reference>
<dbReference type="EMBL" id="CP109109">
    <property type="protein sequence ID" value="WSC00407.1"/>
    <property type="molecule type" value="Genomic_DNA"/>
</dbReference>
<organism evidence="1 2">
    <name type="scientific">Streptomyces scopuliridis</name>
    <dbReference type="NCBI Taxonomy" id="452529"/>
    <lineage>
        <taxon>Bacteria</taxon>
        <taxon>Bacillati</taxon>
        <taxon>Actinomycetota</taxon>
        <taxon>Actinomycetes</taxon>
        <taxon>Kitasatosporales</taxon>
        <taxon>Streptomycetaceae</taxon>
        <taxon>Streptomyces</taxon>
    </lineage>
</organism>
<dbReference type="Proteomes" id="UP001348369">
    <property type="component" value="Chromosome"/>
</dbReference>
<protein>
    <submittedName>
        <fullName evidence="1">Helix-turn-helix domain-containing protein</fullName>
    </submittedName>
</protein>